<keyword evidence="2" id="KW-1185">Reference proteome</keyword>
<dbReference type="Proteomes" id="UP000187203">
    <property type="component" value="Unassembled WGS sequence"/>
</dbReference>
<protein>
    <submittedName>
        <fullName evidence="1">Uncharacterized protein</fullName>
    </submittedName>
</protein>
<sequence length="66" mass="6966">MSIDQVVISSGAGAPDSLLTFALPLVRILAIQLTAEPDQAPWAPGRSLVLMVAKCGQLAKFFQPCI</sequence>
<organism evidence="1 2">
    <name type="scientific">Corchorus olitorius</name>
    <dbReference type="NCBI Taxonomy" id="93759"/>
    <lineage>
        <taxon>Eukaryota</taxon>
        <taxon>Viridiplantae</taxon>
        <taxon>Streptophyta</taxon>
        <taxon>Embryophyta</taxon>
        <taxon>Tracheophyta</taxon>
        <taxon>Spermatophyta</taxon>
        <taxon>Magnoliopsida</taxon>
        <taxon>eudicotyledons</taxon>
        <taxon>Gunneridae</taxon>
        <taxon>Pentapetalae</taxon>
        <taxon>rosids</taxon>
        <taxon>malvids</taxon>
        <taxon>Malvales</taxon>
        <taxon>Malvaceae</taxon>
        <taxon>Grewioideae</taxon>
        <taxon>Apeibeae</taxon>
        <taxon>Corchorus</taxon>
    </lineage>
</organism>
<proteinExistence type="predicted"/>
<accession>A0A1R3K5P9</accession>
<evidence type="ECO:0000313" key="1">
    <source>
        <dbReference type="EMBL" id="OMP02376.1"/>
    </source>
</evidence>
<dbReference type="EMBL" id="AWUE01014643">
    <property type="protein sequence ID" value="OMP02376.1"/>
    <property type="molecule type" value="Genomic_DNA"/>
</dbReference>
<gene>
    <name evidence="1" type="ORF">COLO4_11149</name>
</gene>
<reference evidence="2" key="1">
    <citation type="submission" date="2013-09" db="EMBL/GenBank/DDBJ databases">
        <title>Corchorus olitorius genome sequencing.</title>
        <authorList>
            <person name="Alam M."/>
            <person name="Haque M.S."/>
            <person name="Islam M.S."/>
            <person name="Emdad E.M."/>
            <person name="Islam M.M."/>
            <person name="Ahmed B."/>
            <person name="Halim A."/>
            <person name="Hossen Q.M.M."/>
            <person name="Hossain M.Z."/>
            <person name="Ahmed R."/>
            <person name="Khan M.M."/>
            <person name="Islam R."/>
            <person name="Rashid M.M."/>
            <person name="Khan S.A."/>
            <person name="Rahman M.S."/>
            <person name="Alam M."/>
            <person name="Yahiya A.S."/>
            <person name="Khan M.S."/>
            <person name="Azam M.S."/>
            <person name="Haque T."/>
            <person name="Lashkar M.Z.H."/>
            <person name="Akhand A.I."/>
            <person name="Morshed G."/>
            <person name="Roy S."/>
            <person name="Uddin K.S."/>
            <person name="Rabeya T."/>
            <person name="Hossain A.S."/>
            <person name="Chowdhury A."/>
            <person name="Snigdha A.R."/>
            <person name="Mortoza M.S."/>
            <person name="Matin S.A."/>
            <person name="Hoque S.M.E."/>
            <person name="Islam M.K."/>
            <person name="Roy D.K."/>
            <person name="Haider R."/>
            <person name="Moosa M.M."/>
            <person name="Elias S.M."/>
            <person name="Hasan A.M."/>
            <person name="Jahan S."/>
            <person name="Shafiuddin M."/>
            <person name="Mahmood N."/>
            <person name="Shommy N.S."/>
        </authorList>
    </citation>
    <scope>NUCLEOTIDE SEQUENCE [LARGE SCALE GENOMIC DNA]</scope>
    <source>
        <strain evidence="2">cv. O-4</strain>
    </source>
</reference>
<dbReference type="AlphaFoldDB" id="A0A1R3K5P9"/>
<name>A0A1R3K5P9_9ROSI</name>
<evidence type="ECO:0000313" key="2">
    <source>
        <dbReference type="Proteomes" id="UP000187203"/>
    </source>
</evidence>
<comment type="caution">
    <text evidence="1">The sequence shown here is derived from an EMBL/GenBank/DDBJ whole genome shotgun (WGS) entry which is preliminary data.</text>
</comment>